<dbReference type="Pfam" id="PF02390">
    <property type="entry name" value="Methyltransf_4"/>
    <property type="match status" value="1"/>
</dbReference>
<dbReference type="RefSeq" id="WP_101660055.1">
    <property type="nucleotide sequence ID" value="NZ_PKGZ01000002.1"/>
</dbReference>
<dbReference type="Gene3D" id="3.40.50.150">
    <property type="entry name" value="Vaccinia Virus protein VP39"/>
    <property type="match status" value="1"/>
</dbReference>
<evidence type="ECO:0000256" key="8">
    <source>
        <dbReference type="ARBA" id="ARBA00060767"/>
    </source>
</evidence>
<dbReference type="InterPro" id="IPR003358">
    <property type="entry name" value="tRNA_(Gua-N-7)_MeTrfase_Trmb"/>
</dbReference>
<feature type="binding site" evidence="9">
    <location>
        <position position="122"/>
    </location>
    <ligand>
        <name>substrate</name>
    </ligand>
</feature>
<evidence type="ECO:0000256" key="4">
    <source>
        <dbReference type="ARBA" id="ARBA00022679"/>
    </source>
</evidence>
<dbReference type="PROSITE" id="PS51625">
    <property type="entry name" value="SAM_MT_TRMB"/>
    <property type="match status" value="1"/>
</dbReference>
<feature type="binding site" evidence="9">
    <location>
        <position position="154"/>
    </location>
    <ligand>
        <name>substrate</name>
    </ligand>
</feature>
<dbReference type="SUPFAM" id="SSF53335">
    <property type="entry name" value="S-adenosyl-L-methionine-dependent methyltransferases"/>
    <property type="match status" value="1"/>
</dbReference>
<keyword evidence="4 9" id="KW-0808">Transferase</keyword>
<dbReference type="FunFam" id="3.40.50.150:FF:000035">
    <property type="entry name" value="tRNA (guanine-N(7)-)-methyltransferase"/>
    <property type="match status" value="1"/>
</dbReference>
<comment type="pathway">
    <text evidence="7 9">tRNA modification; N(7)-methylguanine-tRNA biosynthesis.</text>
</comment>
<feature type="binding site" evidence="9">
    <location>
        <position position="44"/>
    </location>
    <ligand>
        <name>S-adenosyl-L-methionine</name>
        <dbReference type="ChEBI" id="CHEBI:59789"/>
    </ligand>
</feature>
<comment type="caution">
    <text evidence="9">Lacks conserved residue(s) required for the propagation of feature annotation.</text>
</comment>
<gene>
    <name evidence="9" type="primary">trmB</name>
    <name evidence="10" type="ORF">CYJ27_03755</name>
</gene>
<evidence type="ECO:0000256" key="5">
    <source>
        <dbReference type="ARBA" id="ARBA00022691"/>
    </source>
</evidence>
<dbReference type="NCBIfam" id="NF001080">
    <property type="entry name" value="PRK00121.2-2"/>
    <property type="match status" value="1"/>
</dbReference>
<reference evidence="10 11" key="1">
    <citation type="submission" date="2017-12" db="EMBL/GenBank/DDBJ databases">
        <title>Phylogenetic diversity of female urinary microbiome.</title>
        <authorList>
            <person name="Thomas-White K."/>
            <person name="Wolfe A.J."/>
        </authorList>
    </citation>
    <scope>NUCLEOTIDE SEQUENCE [LARGE SCALE GENOMIC DNA]</scope>
    <source>
        <strain evidence="10 11">UMB0844</strain>
    </source>
</reference>
<evidence type="ECO:0000256" key="2">
    <source>
        <dbReference type="ARBA" id="ARBA00003015"/>
    </source>
</evidence>
<dbReference type="Proteomes" id="UP000234775">
    <property type="component" value="Unassembled WGS sequence"/>
</dbReference>
<dbReference type="AlphaFoldDB" id="A0A2I1K826"/>
<dbReference type="InterPro" id="IPR055361">
    <property type="entry name" value="tRNA_methyltr_TrmB_bact"/>
</dbReference>
<proteinExistence type="inferred from homology"/>
<organism evidence="10 11">
    <name type="scientific">Aerococcus christensenii</name>
    <dbReference type="NCBI Taxonomy" id="87541"/>
    <lineage>
        <taxon>Bacteria</taxon>
        <taxon>Bacillati</taxon>
        <taxon>Bacillota</taxon>
        <taxon>Bacilli</taxon>
        <taxon>Lactobacillales</taxon>
        <taxon>Aerococcaceae</taxon>
        <taxon>Aerococcus</taxon>
    </lineage>
</organism>
<dbReference type="GO" id="GO:0008176">
    <property type="term" value="F:tRNA (guanine(46)-N7)-methyltransferase activity"/>
    <property type="evidence" value="ECO:0007669"/>
    <property type="project" value="UniProtKB-UniRule"/>
</dbReference>
<dbReference type="CDD" id="cd02440">
    <property type="entry name" value="AdoMet_MTases"/>
    <property type="match status" value="1"/>
</dbReference>
<sequence>MRVRHKPWAKDLLNDHPEWVITSPHDYKGKWQQVFEKEQDLKIEIGTGKGQFLIRMAQAHPEVNFIGIEMISDVLVMALQKALDSQLPNLKFVRGDGQELTEMFEEDEVAGIYLNFSDPWPKKRHAKRRLTHKNFLQQYQTVMKENGQLIFKTDNQGLFEYSLMSLANYGMWLDEVSLDLHHADVGENIQTEYEEKFSRRGQRIYRLSAHFR</sequence>
<comment type="caution">
    <text evidence="10">The sequence shown here is derived from an EMBL/GenBank/DDBJ whole genome shotgun (WGS) entry which is preliminary data.</text>
</comment>
<feature type="binding site" evidence="9">
    <location>
        <position position="69"/>
    </location>
    <ligand>
        <name>S-adenosyl-L-methionine</name>
        <dbReference type="ChEBI" id="CHEBI:59789"/>
    </ligand>
</feature>
<dbReference type="PANTHER" id="PTHR23417:SF14">
    <property type="entry name" value="PENTACOTRIPEPTIDE-REPEAT REGION OF PRORP DOMAIN-CONTAINING PROTEIN"/>
    <property type="match status" value="1"/>
</dbReference>
<evidence type="ECO:0000256" key="3">
    <source>
        <dbReference type="ARBA" id="ARBA00022603"/>
    </source>
</evidence>
<name>A0A2I1K826_9LACT</name>
<feature type="binding site" evidence="9">
    <location>
        <begin position="191"/>
        <end position="194"/>
    </location>
    <ligand>
        <name>substrate</name>
    </ligand>
</feature>
<comment type="catalytic activity">
    <reaction evidence="1 9">
        <text>guanosine(46) in tRNA + S-adenosyl-L-methionine = N(7)-methylguanosine(46) in tRNA + S-adenosyl-L-homocysteine</text>
        <dbReference type="Rhea" id="RHEA:42708"/>
        <dbReference type="Rhea" id="RHEA-COMP:10188"/>
        <dbReference type="Rhea" id="RHEA-COMP:10189"/>
        <dbReference type="ChEBI" id="CHEBI:57856"/>
        <dbReference type="ChEBI" id="CHEBI:59789"/>
        <dbReference type="ChEBI" id="CHEBI:74269"/>
        <dbReference type="ChEBI" id="CHEBI:74480"/>
        <dbReference type="EC" id="2.1.1.33"/>
    </reaction>
</comment>
<protein>
    <recommendedName>
        <fullName evidence="9">tRNA (guanine-N(7)-)-methyltransferase</fullName>
        <ecNumber evidence="9">2.1.1.33</ecNumber>
    </recommendedName>
    <alternativeName>
        <fullName evidence="9">tRNA (guanine(46)-N(7))-methyltransferase</fullName>
    </alternativeName>
    <alternativeName>
        <fullName evidence="9">tRNA(m7G46)-methyltransferase</fullName>
    </alternativeName>
</protein>
<evidence type="ECO:0000313" key="11">
    <source>
        <dbReference type="Proteomes" id="UP000234775"/>
    </source>
</evidence>
<feature type="binding site" evidence="9">
    <location>
        <position position="96"/>
    </location>
    <ligand>
        <name>S-adenosyl-L-methionine</name>
        <dbReference type="ChEBI" id="CHEBI:59789"/>
    </ligand>
</feature>
<accession>A0A2I1K826</accession>
<dbReference type="PANTHER" id="PTHR23417">
    <property type="entry name" value="3-DEOXY-D-MANNO-OCTULOSONIC-ACID TRANSFERASE/TRNA GUANINE-N 7 - -METHYLTRANSFERASE"/>
    <property type="match status" value="1"/>
</dbReference>
<keyword evidence="11" id="KW-1185">Reference proteome</keyword>
<keyword evidence="6 9" id="KW-0819">tRNA processing</keyword>
<keyword evidence="5 9" id="KW-0949">S-adenosyl-L-methionine</keyword>
<dbReference type="UniPathway" id="UPA00989"/>
<keyword evidence="3 9" id="KW-0489">Methyltransferase</keyword>
<dbReference type="EC" id="2.1.1.33" evidence="9"/>
<dbReference type="InterPro" id="IPR029063">
    <property type="entry name" value="SAM-dependent_MTases_sf"/>
</dbReference>
<evidence type="ECO:0000313" key="10">
    <source>
        <dbReference type="EMBL" id="PKY91794.1"/>
    </source>
</evidence>
<evidence type="ECO:0000256" key="1">
    <source>
        <dbReference type="ARBA" id="ARBA00000142"/>
    </source>
</evidence>
<dbReference type="GO" id="GO:0043527">
    <property type="term" value="C:tRNA methyltransferase complex"/>
    <property type="evidence" value="ECO:0007669"/>
    <property type="project" value="TreeGrafter"/>
</dbReference>
<dbReference type="EMBL" id="PKGZ01000002">
    <property type="protein sequence ID" value="PKY91794.1"/>
    <property type="molecule type" value="Genomic_DNA"/>
</dbReference>
<evidence type="ECO:0000256" key="6">
    <source>
        <dbReference type="ARBA" id="ARBA00022694"/>
    </source>
</evidence>
<comment type="similarity">
    <text evidence="8 9">Belongs to the class I-like SAM-binding methyltransferase superfamily. TrmB family.</text>
</comment>
<dbReference type="NCBIfam" id="TIGR00091">
    <property type="entry name" value="tRNA (guanosine(46)-N7)-methyltransferase TrmB"/>
    <property type="match status" value="1"/>
</dbReference>
<comment type="function">
    <text evidence="2 9">Catalyzes the formation of N(7)-methylguanine at position 46 (m7G46) in tRNA.</text>
</comment>
<dbReference type="HAMAP" id="MF_01057">
    <property type="entry name" value="tRNA_methyltr_TrmB"/>
    <property type="match status" value="1"/>
</dbReference>
<feature type="binding site" evidence="9">
    <location>
        <position position="118"/>
    </location>
    <ligand>
        <name>S-adenosyl-L-methionine</name>
        <dbReference type="ChEBI" id="CHEBI:59789"/>
    </ligand>
</feature>
<evidence type="ECO:0000256" key="9">
    <source>
        <dbReference type="HAMAP-Rule" id="MF_01057"/>
    </source>
</evidence>
<evidence type="ECO:0000256" key="7">
    <source>
        <dbReference type="ARBA" id="ARBA00060552"/>
    </source>
</evidence>